<dbReference type="Pfam" id="PF13640">
    <property type="entry name" value="2OG-FeII_Oxy_3"/>
    <property type="match status" value="1"/>
</dbReference>
<protein>
    <recommendedName>
        <fullName evidence="1">Prolyl 4-hydroxylase alpha subunit Fe(2+) 2OG dioxygenase domain-containing protein</fullName>
    </recommendedName>
</protein>
<proteinExistence type="predicted"/>
<dbReference type="AlphaFoldDB" id="A0A1M2W4L2"/>
<evidence type="ECO:0000259" key="1">
    <source>
        <dbReference type="Pfam" id="PF13640"/>
    </source>
</evidence>
<accession>A0A1M2W4L2</accession>
<name>A0A1M2W4L2_TRAPU</name>
<dbReference type="PANTHER" id="PTHR33099">
    <property type="entry name" value="FE2OG DIOXYGENASE DOMAIN-CONTAINING PROTEIN"/>
    <property type="match status" value="1"/>
</dbReference>
<gene>
    <name evidence="2" type="ORF">TRAPUB_8651</name>
</gene>
<feature type="domain" description="Prolyl 4-hydroxylase alpha subunit Fe(2+) 2OG dioxygenase" evidence="1">
    <location>
        <begin position="129"/>
        <end position="222"/>
    </location>
</feature>
<sequence length="356" mass="39141">MPSDTTIPDAARRLRAILTDNVPYCSGTLVGQPRDFLLYYGKAEQVGRIDLANPTVDELDRLAEACQPASFGVNQQDVFDESYRKAGKLDLDSFVLAFNADTHTGLLDAVRSGLFPGTDDREIRVELYKLNVYGENAFFKSHKDTPRAENMFGSLVIVFPTPHVGGALILRHDGREWVFDSGKLLSDPSLPPRIAYAAFFSDVDHEVTLVESGHRVSATYNLYFCPSEHSPASAATDSPTALRVFHPIGENPSEVSSALQELLAEPTFLPNGGTLGFGLRHLYPFPKTWSHGDVEPLTSLKAWLKGSDSALLHACHVQGLHPALQLLHEEEWGDRRGLRPTLFDQMPVVDSAGDGE</sequence>
<dbReference type="PANTHER" id="PTHR33099:SF14">
    <property type="entry name" value="PROLYL 4-HYDROXYLASE ALPHA SUBUNIT FE(2+) 2OG DIOXYGENASE DOMAIN-CONTAINING PROTEIN"/>
    <property type="match status" value="1"/>
</dbReference>
<dbReference type="STRING" id="154538.A0A1M2W4L2"/>
<keyword evidence="3" id="KW-1185">Reference proteome</keyword>
<organism evidence="2 3">
    <name type="scientific">Trametes pubescens</name>
    <name type="common">White-rot fungus</name>
    <dbReference type="NCBI Taxonomy" id="154538"/>
    <lineage>
        <taxon>Eukaryota</taxon>
        <taxon>Fungi</taxon>
        <taxon>Dikarya</taxon>
        <taxon>Basidiomycota</taxon>
        <taxon>Agaricomycotina</taxon>
        <taxon>Agaricomycetes</taxon>
        <taxon>Polyporales</taxon>
        <taxon>Polyporaceae</taxon>
        <taxon>Trametes</taxon>
    </lineage>
</organism>
<dbReference type="EMBL" id="MNAD01000235">
    <property type="protein sequence ID" value="OJT14797.1"/>
    <property type="molecule type" value="Genomic_DNA"/>
</dbReference>
<evidence type="ECO:0000313" key="3">
    <source>
        <dbReference type="Proteomes" id="UP000184267"/>
    </source>
</evidence>
<comment type="caution">
    <text evidence="2">The sequence shown here is derived from an EMBL/GenBank/DDBJ whole genome shotgun (WGS) entry which is preliminary data.</text>
</comment>
<dbReference type="OrthoDB" id="27483at2759"/>
<dbReference type="Gene3D" id="2.60.120.620">
    <property type="entry name" value="q2cbj1_9rhob like domain"/>
    <property type="match status" value="1"/>
</dbReference>
<dbReference type="Proteomes" id="UP000184267">
    <property type="component" value="Unassembled WGS sequence"/>
</dbReference>
<dbReference type="InterPro" id="IPR044862">
    <property type="entry name" value="Pro_4_hyd_alph_FE2OG_OXY"/>
</dbReference>
<evidence type="ECO:0000313" key="2">
    <source>
        <dbReference type="EMBL" id="OJT14797.1"/>
    </source>
</evidence>
<dbReference type="OMA" id="FNADTHT"/>
<reference evidence="2 3" key="1">
    <citation type="submission" date="2016-10" db="EMBL/GenBank/DDBJ databases">
        <title>Genome sequence of the basidiomycete white-rot fungus Trametes pubescens.</title>
        <authorList>
            <person name="Makela M.R."/>
            <person name="Granchi Z."/>
            <person name="Peng M."/>
            <person name="De Vries R.P."/>
            <person name="Grigoriev I."/>
            <person name="Riley R."/>
            <person name="Hilden K."/>
        </authorList>
    </citation>
    <scope>NUCLEOTIDE SEQUENCE [LARGE SCALE GENOMIC DNA]</scope>
    <source>
        <strain evidence="2 3">FBCC735</strain>
    </source>
</reference>